<dbReference type="AlphaFoldDB" id="A0A8S3R1Z8"/>
<evidence type="ECO:0000256" key="1">
    <source>
        <dbReference type="PROSITE-ProRule" id="PRU00325"/>
    </source>
</evidence>
<evidence type="ECO:0000313" key="5">
    <source>
        <dbReference type="Proteomes" id="UP000683360"/>
    </source>
</evidence>
<keyword evidence="2" id="KW-0175">Coiled coil</keyword>
<gene>
    <name evidence="4" type="ORF">MEDL_17697</name>
</gene>
<dbReference type="Pfam" id="PF18738">
    <property type="entry name" value="HEPN_DZIP3"/>
    <property type="match status" value="1"/>
</dbReference>
<feature type="coiled-coil region" evidence="2">
    <location>
        <begin position="298"/>
        <end position="360"/>
    </location>
</feature>
<accession>A0A8S3R1Z8</accession>
<dbReference type="InterPro" id="IPR007527">
    <property type="entry name" value="Znf_SWIM"/>
</dbReference>
<keyword evidence="1" id="KW-0479">Metal-binding</keyword>
<keyword evidence="5" id="KW-1185">Reference proteome</keyword>
<dbReference type="PROSITE" id="PS50966">
    <property type="entry name" value="ZF_SWIM"/>
    <property type="match status" value="1"/>
</dbReference>
<sequence length="390" mass="45054">MASLSVEEENYVRMSLLLTGISPRAARTFFDSEFAPACLEATIKKEYNKLLDLKKKHRINQSQWNLLCPRFPGPIPPFRKMVVLNNLQRGTVQWKPIQDSDIPFPQLTDEQLRSLTCGVYQLKLSPSYIQEYMEGDSQICFHKDAPDLLRIRIQSRHVSSKKYFVWIKYSESEVNSWYCTCRAGARVVGVCAHITSIIWYLSSARNAGTTLYGELDSNDPPLSGFDRLPSAIDTTPAADLARIKHYRNHLAHLDDGKLDTGFFNTAWNDITCAIDRLGGQQMKQECDHLKTKPLDQTNQEIIMDIKHSNNEIRELKESFKSLKLSHTKMMKSHELLQEHHEKVKKSHETLQEDHRKVTNEMKVMKTIQMDTVPLNIRGKQLKDMWVHLLN</sequence>
<name>A0A8S3R1Z8_MYTED</name>
<dbReference type="Proteomes" id="UP000683360">
    <property type="component" value="Unassembled WGS sequence"/>
</dbReference>
<dbReference type="OrthoDB" id="10054519at2759"/>
<dbReference type="EMBL" id="CAJPWZ010000914">
    <property type="protein sequence ID" value="CAG2203167.1"/>
    <property type="molecule type" value="Genomic_DNA"/>
</dbReference>
<proteinExistence type="predicted"/>
<comment type="caution">
    <text evidence="4">The sequence shown here is derived from an EMBL/GenBank/DDBJ whole genome shotgun (WGS) entry which is preliminary data.</text>
</comment>
<keyword evidence="1" id="KW-0862">Zinc</keyword>
<protein>
    <recommendedName>
        <fullName evidence="3">SWIM-type domain-containing protein</fullName>
    </recommendedName>
</protein>
<feature type="domain" description="SWIM-type" evidence="3">
    <location>
        <begin position="163"/>
        <end position="202"/>
    </location>
</feature>
<keyword evidence="1" id="KW-0863">Zinc-finger</keyword>
<reference evidence="4" key="1">
    <citation type="submission" date="2021-03" db="EMBL/GenBank/DDBJ databases">
        <authorList>
            <person name="Bekaert M."/>
        </authorList>
    </citation>
    <scope>NUCLEOTIDE SEQUENCE</scope>
</reference>
<evidence type="ECO:0000256" key="2">
    <source>
        <dbReference type="SAM" id="Coils"/>
    </source>
</evidence>
<organism evidence="4 5">
    <name type="scientific">Mytilus edulis</name>
    <name type="common">Blue mussel</name>
    <dbReference type="NCBI Taxonomy" id="6550"/>
    <lineage>
        <taxon>Eukaryota</taxon>
        <taxon>Metazoa</taxon>
        <taxon>Spiralia</taxon>
        <taxon>Lophotrochozoa</taxon>
        <taxon>Mollusca</taxon>
        <taxon>Bivalvia</taxon>
        <taxon>Autobranchia</taxon>
        <taxon>Pteriomorphia</taxon>
        <taxon>Mytilida</taxon>
        <taxon>Mytiloidea</taxon>
        <taxon>Mytilidae</taxon>
        <taxon>Mytilinae</taxon>
        <taxon>Mytilus</taxon>
    </lineage>
</organism>
<dbReference type="GO" id="GO:0008270">
    <property type="term" value="F:zinc ion binding"/>
    <property type="evidence" value="ECO:0007669"/>
    <property type="project" value="UniProtKB-KW"/>
</dbReference>
<evidence type="ECO:0000313" key="4">
    <source>
        <dbReference type="EMBL" id="CAG2203167.1"/>
    </source>
</evidence>
<dbReference type="InterPro" id="IPR041249">
    <property type="entry name" value="HEPN_DZIP3"/>
</dbReference>
<evidence type="ECO:0000259" key="3">
    <source>
        <dbReference type="PROSITE" id="PS50966"/>
    </source>
</evidence>